<keyword evidence="1" id="KW-0723">Serine/threonine-protein kinase</keyword>
<dbReference type="GO" id="GO:0005524">
    <property type="term" value="F:ATP binding"/>
    <property type="evidence" value="ECO:0007669"/>
    <property type="project" value="UniProtKB-KW"/>
</dbReference>
<dbReference type="InterPro" id="IPR000719">
    <property type="entry name" value="Prot_kinase_dom"/>
</dbReference>
<evidence type="ECO:0000256" key="4">
    <source>
        <dbReference type="ARBA" id="ARBA00022777"/>
    </source>
</evidence>
<accession>A0A397G803</accession>
<comment type="caution">
    <text evidence="7">The sequence shown here is derived from an EMBL/GenBank/DDBJ whole genome shotgun (WGS) entry which is preliminary data.</text>
</comment>
<evidence type="ECO:0000256" key="2">
    <source>
        <dbReference type="ARBA" id="ARBA00022679"/>
    </source>
</evidence>
<evidence type="ECO:0000256" key="3">
    <source>
        <dbReference type="ARBA" id="ARBA00022741"/>
    </source>
</evidence>
<evidence type="ECO:0000259" key="6">
    <source>
        <dbReference type="PROSITE" id="PS50011"/>
    </source>
</evidence>
<reference evidence="7 8" key="1">
    <citation type="submission" date="2018-08" db="EMBL/GenBank/DDBJ databases">
        <title>Genome and evolution of the arbuscular mycorrhizal fungus Diversispora epigaea (formerly Glomus versiforme) and its bacterial endosymbionts.</title>
        <authorList>
            <person name="Sun X."/>
            <person name="Fei Z."/>
            <person name="Harrison M."/>
        </authorList>
    </citation>
    <scope>NUCLEOTIDE SEQUENCE [LARGE SCALE GENOMIC DNA]</scope>
    <source>
        <strain evidence="7 8">IT104</strain>
    </source>
</reference>
<dbReference type="Gene3D" id="1.10.510.10">
    <property type="entry name" value="Transferase(Phosphotransferase) domain 1"/>
    <property type="match status" value="1"/>
</dbReference>
<evidence type="ECO:0000256" key="5">
    <source>
        <dbReference type="ARBA" id="ARBA00022840"/>
    </source>
</evidence>
<dbReference type="GO" id="GO:0004674">
    <property type="term" value="F:protein serine/threonine kinase activity"/>
    <property type="evidence" value="ECO:0007669"/>
    <property type="project" value="UniProtKB-KW"/>
</dbReference>
<gene>
    <name evidence="7" type="ORF">Glove_750g46</name>
</gene>
<dbReference type="SUPFAM" id="SSF56112">
    <property type="entry name" value="Protein kinase-like (PK-like)"/>
    <property type="match status" value="1"/>
</dbReference>
<organism evidence="7 8">
    <name type="scientific">Diversispora epigaea</name>
    <dbReference type="NCBI Taxonomy" id="1348612"/>
    <lineage>
        <taxon>Eukaryota</taxon>
        <taxon>Fungi</taxon>
        <taxon>Fungi incertae sedis</taxon>
        <taxon>Mucoromycota</taxon>
        <taxon>Glomeromycotina</taxon>
        <taxon>Glomeromycetes</taxon>
        <taxon>Diversisporales</taxon>
        <taxon>Diversisporaceae</taxon>
        <taxon>Diversispora</taxon>
    </lineage>
</organism>
<dbReference type="EMBL" id="PQFF01000588">
    <property type="protein sequence ID" value="RHZ44220.1"/>
    <property type="molecule type" value="Genomic_DNA"/>
</dbReference>
<dbReference type="OrthoDB" id="544350at2759"/>
<dbReference type="PROSITE" id="PS50011">
    <property type="entry name" value="PROTEIN_KINASE_DOM"/>
    <property type="match status" value="1"/>
</dbReference>
<evidence type="ECO:0000256" key="1">
    <source>
        <dbReference type="ARBA" id="ARBA00022527"/>
    </source>
</evidence>
<dbReference type="AlphaFoldDB" id="A0A397G803"/>
<name>A0A397G803_9GLOM</name>
<dbReference type="Proteomes" id="UP000266861">
    <property type="component" value="Unassembled WGS sequence"/>
</dbReference>
<proteinExistence type="predicted"/>
<dbReference type="PANTHER" id="PTHR24351">
    <property type="entry name" value="RIBOSOMAL PROTEIN S6 KINASE"/>
    <property type="match status" value="1"/>
</dbReference>
<feature type="domain" description="Protein kinase" evidence="6">
    <location>
        <begin position="9"/>
        <end position="248"/>
    </location>
</feature>
<keyword evidence="3" id="KW-0547">Nucleotide-binding</keyword>
<keyword evidence="8" id="KW-1185">Reference proteome</keyword>
<keyword evidence="4" id="KW-0418">Kinase</keyword>
<dbReference type="STRING" id="1348612.A0A397G803"/>
<sequence length="248" mass="28986">MLLQQDEKDEVDETCNTTHFHSIYEKKNGIDKLSQNFIELLNDKELENVQPNDNYIKKITKPSISTRIFYTIPKQNFNNLENYCNDIIAKIVQNLTLPTNLEEWNKENFLTLKSTLQQCSPYICYFTFQVLKFLIKLDLTKKLLINNINQHHHLVPEQPVQSKNSTWIDCNTTSTNNSYKFELKWHSRKILIKSLKRKNIFGVLPYIAPEVLSGEGYTKAADVYSFGIIAYEIITGFPPYPDTHMIKI</sequence>
<keyword evidence="5" id="KW-0067">ATP-binding</keyword>
<dbReference type="Pfam" id="PF00069">
    <property type="entry name" value="Pkinase"/>
    <property type="match status" value="1"/>
</dbReference>
<evidence type="ECO:0000313" key="7">
    <source>
        <dbReference type="EMBL" id="RHZ44220.1"/>
    </source>
</evidence>
<dbReference type="InterPro" id="IPR011009">
    <property type="entry name" value="Kinase-like_dom_sf"/>
</dbReference>
<evidence type="ECO:0000313" key="8">
    <source>
        <dbReference type="Proteomes" id="UP000266861"/>
    </source>
</evidence>
<protein>
    <recommendedName>
        <fullName evidence="6">Protein kinase domain-containing protein</fullName>
    </recommendedName>
</protein>
<keyword evidence="2" id="KW-0808">Transferase</keyword>